<proteinExistence type="inferred from homology"/>
<feature type="region of interest" description="Disordered" evidence="4">
    <location>
        <begin position="352"/>
        <end position="380"/>
    </location>
</feature>
<evidence type="ECO:0000256" key="2">
    <source>
        <dbReference type="ARBA" id="ARBA00009072"/>
    </source>
</evidence>
<evidence type="ECO:0000313" key="6">
    <source>
        <dbReference type="Proteomes" id="UP001497525"/>
    </source>
</evidence>
<feature type="compositionally biased region" description="Low complexity" evidence="4">
    <location>
        <begin position="404"/>
        <end position="422"/>
    </location>
</feature>
<comment type="caution">
    <text evidence="5">The sequence shown here is derived from an EMBL/GenBank/DDBJ whole genome shotgun (WGS) entry which is preliminary data.</text>
</comment>
<evidence type="ECO:0000313" key="5">
    <source>
        <dbReference type="EMBL" id="CAL5133814.1"/>
    </source>
</evidence>
<dbReference type="Pfam" id="PF09751">
    <property type="entry name" value="Es2"/>
    <property type="match status" value="2"/>
</dbReference>
<sequence>MDHVSSKLVTDLNGNKKLATYNPIQGRVVIQTVRDEDEYMSHLEKIVQRDYYPDLAVFKGESVETTDPSASQRSTSSPWSKNNSRNPEEADPTLLSLDKYLANNTTEDDASFAELIEETEKKQRIKLSSFFPSIEAAVSSSNEPKALALTGGSQVAVGPRLSLTGNNAVHFNPDGAPQTHDELLVHLSRERRIEPTNTRFKRPLPPTSDKRQLAKQLVLSKLGHIGLDGKEIYSADSTPQASGFKFLDASPSPALSALTASPFMTWGELGSTPSRLDDGALTPCVVSGAPAFHMPSPSKREQLAHQLAEKASRQRLRDRNEVAKRVHSGVSTPSRLLLSPAARRLLASSSSIIGQGSSSRPGTGSSVTSFASSPLTKCASPRRLPMHLGVVRRPTSGKSAVLCPSPAIDSSSKSSRPDNLSSAGDDGETHEPDAMNGPLTSKSITDDLLNLRQSSGSSQQTPST</sequence>
<dbReference type="Proteomes" id="UP001497525">
    <property type="component" value="Unassembled WGS sequence"/>
</dbReference>
<dbReference type="InterPro" id="IPR019148">
    <property type="entry name" value="Nuclear_protein_DGCR14_ESS-2"/>
</dbReference>
<comment type="subcellular location">
    <subcellularLocation>
        <location evidence="1">Nucleus</location>
    </subcellularLocation>
</comment>
<keyword evidence="3" id="KW-0539">Nucleus</keyword>
<comment type="similarity">
    <text evidence="2">Belongs to the ESS2 family.</text>
</comment>
<dbReference type="PANTHER" id="PTHR12940">
    <property type="entry name" value="ES-2 PROTEIN - RELATED"/>
    <property type="match status" value="1"/>
</dbReference>
<feature type="compositionally biased region" description="Basic and acidic residues" evidence="4">
    <location>
        <begin position="313"/>
        <end position="324"/>
    </location>
</feature>
<feature type="region of interest" description="Disordered" evidence="4">
    <location>
        <begin position="313"/>
        <end position="334"/>
    </location>
</feature>
<feature type="region of interest" description="Disordered" evidence="4">
    <location>
        <begin position="62"/>
        <end position="91"/>
    </location>
</feature>
<evidence type="ECO:0000256" key="4">
    <source>
        <dbReference type="SAM" id="MobiDB-lite"/>
    </source>
</evidence>
<feature type="compositionally biased region" description="Polar residues" evidence="4">
    <location>
        <begin position="360"/>
        <end position="375"/>
    </location>
</feature>
<organism evidence="5 6">
    <name type="scientific">Calicophoron daubneyi</name>
    <name type="common">Rumen fluke</name>
    <name type="synonym">Paramphistomum daubneyi</name>
    <dbReference type="NCBI Taxonomy" id="300641"/>
    <lineage>
        <taxon>Eukaryota</taxon>
        <taxon>Metazoa</taxon>
        <taxon>Spiralia</taxon>
        <taxon>Lophotrochozoa</taxon>
        <taxon>Platyhelminthes</taxon>
        <taxon>Trematoda</taxon>
        <taxon>Digenea</taxon>
        <taxon>Plagiorchiida</taxon>
        <taxon>Pronocephalata</taxon>
        <taxon>Paramphistomoidea</taxon>
        <taxon>Paramphistomidae</taxon>
        <taxon>Calicophoron</taxon>
    </lineage>
</organism>
<accession>A0AAV2TCM8</accession>
<feature type="compositionally biased region" description="Low complexity" evidence="4">
    <location>
        <begin position="453"/>
        <end position="464"/>
    </location>
</feature>
<protein>
    <submittedName>
        <fullName evidence="5">Uncharacterized protein</fullName>
    </submittedName>
</protein>
<name>A0AAV2TCM8_CALDB</name>
<dbReference type="PANTHER" id="PTHR12940:SF0">
    <property type="entry name" value="SPLICING FACTOR ESS-2 HOMOLOG"/>
    <property type="match status" value="1"/>
</dbReference>
<gene>
    <name evidence="5" type="ORF">CDAUBV1_LOCUS7050</name>
</gene>
<dbReference type="AlphaFoldDB" id="A0AAV2TCM8"/>
<evidence type="ECO:0000256" key="3">
    <source>
        <dbReference type="ARBA" id="ARBA00023242"/>
    </source>
</evidence>
<evidence type="ECO:0000256" key="1">
    <source>
        <dbReference type="ARBA" id="ARBA00004123"/>
    </source>
</evidence>
<dbReference type="EMBL" id="CAXLJL010000157">
    <property type="protein sequence ID" value="CAL5133814.1"/>
    <property type="molecule type" value="Genomic_DNA"/>
</dbReference>
<dbReference type="GO" id="GO:0071013">
    <property type="term" value="C:catalytic step 2 spliceosome"/>
    <property type="evidence" value="ECO:0007669"/>
    <property type="project" value="TreeGrafter"/>
</dbReference>
<feature type="compositionally biased region" description="Polar residues" evidence="4">
    <location>
        <begin position="63"/>
        <end position="85"/>
    </location>
</feature>
<feature type="region of interest" description="Disordered" evidence="4">
    <location>
        <begin position="392"/>
        <end position="464"/>
    </location>
</feature>
<reference evidence="5" key="1">
    <citation type="submission" date="2024-06" db="EMBL/GenBank/DDBJ databases">
        <authorList>
            <person name="Liu X."/>
            <person name="Lenzi L."/>
            <person name="Haldenby T S."/>
            <person name="Uol C."/>
        </authorList>
    </citation>
    <scope>NUCLEOTIDE SEQUENCE</scope>
</reference>